<dbReference type="SUPFAM" id="SSF52402">
    <property type="entry name" value="Adenine nucleotide alpha hydrolases-like"/>
    <property type="match status" value="1"/>
</dbReference>
<evidence type="ECO:0000313" key="5">
    <source>
        <dbReference type="Proteomes" id="UP001143747"/>
    </source>
</evidence>
<dbReference type="InterPro" id="IPR050795">
    <property type="entry name" value="Asn_Synthetase"/>
</dbReference>
<evidence type="ECO:0000256" key="1">
    <source>
        <dbReference type="ARBA" id="ARBA00022741"/>
    </source>
</evidence>
<dbReference type="CDD" id="cd01991">
    <property type="entry name" value="Asn_synthase_B_C"/>
    <property type="match status" value="1"/>
</dbReference>
<comment type="caution">
    <text evidence="4">The sequence shown here is derived from an EMBL/GenBank/DDBJ whole genome shotgun (WGS) entry which is preliminary data.</text>
</comment>
<sequence length="328" mass="35222">MAVEISLKGWIETDGTLLTTEEIGGRLSGGTEWLTSCGGEFFLTWEDGCARDHMGIVPGRCDAGVVMEKGAVTGHVRPEPPLLPLADAIETAVLLRNTEGIVAFSGGVDSALIAAIAKLPCVTVGISGSHDISHATEVANEIGLDHICVTVTPDEVEDALKAVMKVIPRVTPVDASIAATLYFVARWAGENGYSRILAGQGADELFGGYSRYLEAEDLERLFRDDFAGLAVQSARDQAVAGLFGCFISCPFLDTRVVRAAEAIPADKKVFGGVRKRPLRKVACSYMPQETACYEKKAMQYGSGIWKVIQRAARKNGYKNSVQGYMNQL</sequence>
<dbReference type="AlphaFoldDB" id="A0A9Q4KR14"/>
<accession>A0A9Q4KR14</accession>
<name>A0A9Q4KR14_9EURY</name>
<keyword evidence="2" id="KW-0067">ATP-binding</keyword>
<protein>
    <submittedName>
        <fullName evidence="4">Asparagine synthase C-terminal domain-containing protein</fullName>
    </submittedName>
</protein>
<evidence type="ECO:0000313" key="4">
    <source>
        <dbReference type="EMBL" id="MDE4908943.1"/>
    </source>
</evidence>
<dbReference type="InterPro" id="IPR001962">
    <property type="entry name" value="Asn_synthase"/>
</dbReference>
<keyword evidence="1" id="KW-0547">Nucleotide-binding</keyword>
<dbReference type="InterPro" id="IPR014729">
    <property type="entry name" value="Rossmann-like_a/b/a_fold"/>
</dbReference>
<gene>
    <name evidence="4" type="ORF">L0665_10025</name>
</gene>
<dbReference type="GO" id="GO:0006529">
    <property type="term" value="P:asparagine biosynthetic process"/>
    <property type="evidence" value="ECO:0007669"/>
    <property type="project" value="InterPro"/>
</dbReference>
<feature type="domain" description="Asparagine synthetase" evidence="3">
    <location>
        <begin position="249"/>
        <end position="308"/>
    </location>
</feature>
<keyword evidence="5" id="KW-1185">Reference proteome</keyword>
<evidence type="ECO:0000259" key="3">
    <source>
        <dbReference type="Pfam" id="PF00733"/>
    </source>
</evidence>
<dbReference type="GO" id="GO:0004066">
    <property type="term" value="F:asparagine synthase (glutamine-hydrolyzing) activity"/>
    <property type="evidence" value="ECO:0007669"/>
    <property type="project" value="InterPro"/>
</dbReference>
<reference evidence="4" key="1">
    <citation type="submission" date="2022-01" db="EMBL/GenBank/DDBJ databases">
        <title>Draft genome of Methanogenium marinum DSM 15558.</title>
        <authorList>
            <person name="Chen S.-C."/>
            <person name="You Y.-T."/>
        </authorList>
    </citation>
    <scope>NUCLEOTIDE SEQUENCE</scope>
    <source>
        <strain evidence="4">DSM 15558</strain>
    </source>
</reference>
<dbReference type="Gene3D" id="3.40.50.620">
    <property type="entry name" value="HUPs"/>
    <property type="match status" value="1"/>
</dbReference>
<dbReference type="PANTHER" id="PTHR11772">
    <property type="entry name" value="ASPARAGINE SYNTHETASE"/>
    <property type="match status" value="1"/>
</dbReference>
<feature type="domain" description="Asparagine synthetase" evidence="3">
    <location>
        <begin position="102"/>
        <end position="223"/>
    </location>
</feature>
<dbReference type="GO" id="GO:0005524">
    <property type="term" value="F:ATP binding"/>
    <property type="evidence" value="ECO:0007669"/>
    <property type="project" value="UniProtKB-KW"/>
</dbReference>
<dbReference type="Proteomes" id="UP001143747">
    <property type="component" value="Unassembled WGS sequence"/>
</dbReference>
<proteinExistence type="predicted"/>
<dbReference type="PANTHER" id="PTHR11772:SF2">
    <property type="entry name" value="ASPARAGINE SYNTHETASE [GLUTAMINE-HYDROLYZING]"/>
    <property type="match status" value="1"/>
</dbReference>
<dbReference type="Pfam" id="PF00733">
    <property type="entry name" value="Asn_synthase"/>
    <property type="match status" value="2"/>
</dbReference>
<dbReference type="RefSeq" id="WP_274925554.1">
    <property type="nucleotide sequence ID" value="NZ_JAKELO010000002.1"/>
</dbReference>
<evidence type="ECO:0000256" key="2">
    <source>
        <dbReference type="ARBA" id="ARBA00022840"/>
    </source>
</evidence>
<dbReference type="EMBL" id="JAKELO010000002">
    <property type="protein sequence ID" value="MDE4908943.1"/>
    <property type="molecule type" value="Genomic_DNA"/>
</dbReference>
<dbReference type="GO" id="GO:0005829">
    <property type="term" value="C:cytosol"/>
    <property type="evidence" value="ECO:0007669"/>
    <property type="project" value="TreeGrafter"/>
</dbReference>
<organism evidence="4 5">
    <name type="scientific">Methanogenium marinum</name>
    <dbReference type="NCBI Taxonomy" id="348610"/>
    <lineage>
        <taxon>Archaea</taxon>
        <taxon>Methanobacteriati</taxon>
        <taxon>Methanobacteriota</taxon>
        <taxon>Stenosarchaea group</taxon>
        <taxon>Methanomicrobia</taxon>
        <taxon>Methanomicrobiales</taxon>
        <taxon>Methanomicrobiaceae</taxon>
        <taxon>Methanogenium</taxon>
    </lineage>
</organism>